<dbReference type="Gene3D" id="6.10.340.10">
    <property type="match status" value="1"/>
</dbReference>
<feature type="transmembrane region" description="Helical" evidence="15">
    <location>
        <begin position="163"/>
        <end position="184"/>
    </location>
</feature>
<comment type="catalytic activity">
    <reaction evidence="1">
        <text>ATP + protein L-histidine = ADP + protein N-phospho-L-histidine.</text>
        <dbReference type="EC" id="2.7.13.3"/>
    </reaction>
</comment>
<dbReference type="SUPFAM" id="SSF47226">
    <property type="entry name" value="Histidine-containing phosphotransfer domain, HPT domain"/>
    <property type="match status" value="1"/>
</dbReference>
<evidence type="ECO:0000256" key="14">
    <source>
        <dbReference type="SAM" id="Coils"/>
    </source>
</evidence>
<keyword evidence="6" id="KW-0547">Nucleotide-binding</keyword>
<evidence type="ECO:0000256" key="3">
    <source>
        <dbReference type="ARBA" id="ARBA00012438"/>
    </source>
</evidence>
<protein>
    <recommendedName>
        <fullName evidence="3">histidine kinase</fullName>
        <ecNumber evidence="3">2.7.13.3</ecNumber>
    </recommendedName>
</protein>
<dbReference type="Gene3D" id="1.10.287.130">
    <property type="match status" value="1"/>
</dbReference>
<dbReference type="InterPro" id="IPR001789">
    <property type="entry name" value="Sig_transdc_resp-reg_receiver"/>
</dbReference>
<dbReference type="EMBL" id="SMDC01000002">
    <property type="protein sequence ID" value="TCW38484.1"/>
    <property type="molecule type" value="Genomic_DNA"/>
</dbReference>
<dbReference type="InterPro" id="IPR003661">
    <property type="entry name" value="HisK_dim/P_dom"/>
</dbReference>
<feature type="domain" description="HPt" evidence="19">
    <location>
        <begin position="694"/>
        <end position="791"/>
    </location>
</feature>
<dbReference type="CDD" id="cd17546">
    <property type="entry name" value="REC_hyHK_CKI1_RcsC-like"/>
    <property type="match status" value="1"/>
</dbReference>
<dbReference type="FunFam" id="3.30.565.10:FF:000010">
    <property type="entry name" value="Sensor histidine kinase RcsC"/>
    <property type="match status" value="1"/>
</dbReference>
<keyword evidence="4 13" id="KW-0597">Phosphoprotein</keyword>
<feature type="modified residue" description="Phosphohistidine" evidence="12">
    <location>
        <position position="733"/>
    </location>
</feature>
<evidence type="ECO:0000256" key="8">
    <source>
        <dbReference type="ARBA" id="ARBA00022840"/>
    </source>
</evidence>
<evidence type="ECO:0000256" key="12">
    <source>
        <dbReference type="PROSITE-ProRule" id="PRU00110"/>
    </source>
</evidence>
<evidence type="ECO:0000256" key="4">
    <source>
        <dbReference type="ARBA" id="ARBA00022553"/>
    </source>
</evidence>
<dbReference type="PANTHER" id="PTHR45339">
    <property type="entry name" value="HYBRID SIGNAL TRANSDUCTION HISTIDINE KINASE J"/>
    <property type="match status" value="1"/>
</dbReference>
<dbReference type="InterPro" id="IPR036890">
    <property type="entry name" value="HATPase_C_sf"/>
</dbReference>
<evidence type="ECO:0000256" key="6">
    <source>
        <dbReference type="ARBA" id="ARBA00022741"/>
    </source>
</evidence>
<keyword evidence="15" id="KW-1133">Transmembrane helix</keyword>
<dbReference type="PROSITE" id="PS50894">
    <property type="entry name" value="HPT"/>
    <property type="match status" value="1"/>
</dbReference>
<evidence type="ECO:0000256" key="5">
    <source>
        <dbReference type="ARBA" id="ARBA00022679"/>
    </source>
</evidence>
<keyword evidence="8" id="KW-0067">ATP-binding</keyword>
<feature type="domain" description="Response regulatory" evidence="17">
    <location>
        <begin position="537"/>
        <end position="657"/>
    </location>
</feature>
<accession>A0A4R4AHK7</accession>
<sequence>MRQWLERLSIRYKLMLLMLVVALAVLLLSGASHGLNQRQVLQRSAIDELNALGDMLAYNVAAALTFDDPEAAARTLAALADRPQLLGAYVYDLDGGLFARYPPSAEPLPPDEYGPGGKGHPGIGIEPDHLHVVRAIVIDDEVIGHVHLLDTPARVRAALNRSLAISALTLIAAVVAALLLAHWLQRLVSAPILSLTRAMERVSSARDYGVRVSESRGDELGSLVHGFNDMLDQIQQRDLRLESYREDLERQVHARTRELEHTVAALAEARDRAEAASRAKSDFLATMSHEIRTPMNAVLGMAELLRKSGLNARQIRFAETIQRSGEALLEIINDILDFSKIEAGRLSLERYDFELRALIEGTVQLFAESASIQGLRLETELPEDLPVRVNGDGARLRQILMNLIGNAVKFTAAGEVRVRALTRQRAHGGLILVVTVSDTGPGIDPTQQEDIFEAFAQGDGSITRDYGGTGLGLAICRQLARMMEGDIRVDSAPGRGAAFTLEARFDEACGRVPPGILETGRVEHEPEPDPNSTLRGRVLLVEDNPVNQEMATLMLEDLGLEVIIADNGEEAVKAFAHDAFDLVLMDCHMPVMDGFSATAAIRRLEGEQRPASSVPIIALTANVQKGIEQRCDEAGMNGYLSKPFSQRQLAARIAPWVVARSPEAGGGGGGGGGAPPLLDPAVLDSIRALRRDGRPDPLTKVIGLYLDSAPKLMSELRQGLESDAAELVQLAAHTLKSSSANLGAHGFAATCRVLERLARAGALDEAGGTLAAAEAQFRELVAALERLQRDS</sequence>
<dbReference type="Gene3D" id="3.40.50.2300">
    <property type="match status" value="1"/>
</dbReference>
<dbReference type="GO" id="GO:0005524">
    <property type="term" value="F:ATP binding"/>
    <property type="evidence" value="ECO:0007669"/>
    <property type="project" value="UniProtKB-KW"/>
</dbReference>
<dbReference type="FunFam" id="1.10.287.130:FF:000038">
    <property type="entry name" value="Sensory transduction histidine kinase"/>
    <property type="match status" value="1"/>
</dbReference>
<reference evidence="20 21" key="1">
    <citation type="submission" date="2019-03" db="EMBL/GenBank/DDBJ databases">
        <title>Genomic Encyclopedia of Type Strains, Phase IV (KMG-IV): sequencing the most valuable type-strain genomes for metagenomic binning, comparative biology and taxonomic classification.</title>
        <authorList>
            <person name="Goeker M."/>
        </authorList>
    </citation>
    <scope>NUCLEOTIDE SEQUENCE [LARGE SCALE GENOMIC DNA]</scope>
    <source>
        <strain evidence="20 21">DSM 203</strain>
    </source>
</reference>
<name>A0A4R4AHK7_MARGR</name>
<keyword evidence="11" id="KW-0131">Cell cycle</keyword>
<evidence type="ECO:0000313" key="20">
    <source>
        <dbReference type="EMBL" id="TCW38484.1"/>
    </source>
</evidence>
<feature type="modified residue" description="4-aspartylphosphate" evidence="13">
    <location>
        <position position="586"/>
    </location>
</feature>
<feature type="coiled-coil region" evidence="14">
    <location>
        <begin position="231"/>
        <end position="276"/>
    </location>
</feature>
<dbReference type="Pfam" id="PF00672">
    <property type="entry name" value="HAMP"/>
    <property type="match status" value="1"/>
</dbReference>
<dbReference type="PROSITE" id="PS50109">
    <property type="entry name" value="HIS_KIN"/>
    <property type="match status" value="1"/>
</dbReference>
<evidence type="ECO:0000259" key="16">
    <source>
        <dbReference type="PROSITE" id="PS50109"/>
    </source>
</evidence>
<dbReference type="InterPro" id="IPR011006">
    <property type="entry name" value="CheY-like_superfamily"/>
</dbReference>
<dbReference type="InterPro" id="IPR004358">
    <property type="entry name" value="Sig_transdc_His_kin-like_C"/>
</dbReference>
<dbReference type="Pfam" id="PF00512">
    <property type="entry name" value="HisKA"/>
    <property type="match status" value="1"/>
</dbReference>
<evidence type="ECO:0000313" key="21">
    <source>
        <dbReference type="Proteomes" id="UP000295247"/>
    </source>
</evidence>
<evidence type="ECO:0000256" key="13">
    <source>
        <dbReference type="PROSITE-ProRule" id="PRU00169"/>
    </source>
</evidence>
<dbReference type="Gene3D" id="3.30.565.10">
    <property type="entry name" value="Histidine kinase-like ATPase, C-terminal domain"/>
    <property type="match status" value="1"/>
</dbReference>
<proteinExistence type="predicted"/>
<dbReference type="PANTHER" id="PTHR45339:SF5">
    <property type="entry name" value="HISTIDINE KINASE"/>
    <property type="match status" value="1"/>
</dbReference>
<dbReference type="Gene3D" id="1.20.120.160">
    <property type="entry name" value="HPT domain"/>
    <property type="match status" value="1"/>
</dbReference>
<dbReference type="SMART" id="SM00448">
    <property type="entry name" value="REC"/>
    <property type="match status" value="1"/>
</dbReference>
<dbReference type="InterPro" id="IPR036097">
    <property type="entry name" value="HisK_dim/P_sf"/>
</dbReference>
<dbReference type="Proteomes" id="UP000295247">
    <property type="component" value="Unassembled WGS sequence"/>
</dbReference>
<dbReference type="InterPro" id="IPR003594">
    <property type="entry name" value="HATPase_dom"/>
</dbReference>
<feature type="domain" description="HAMP" evidence="18">
    <location>
        <begin position="186"/>
        <end position="239"/>
    </location>
</feature>
<dbReference type="CDD" id="cd06225">
    <property type="entry name" value="HAMP"/>
    <property type="match status" value="1"/>
</dbReference>
<dbReference type="PRINTS" id="PR00344">
    <property type="entry name" value="BCTRLSENSOR"/>
</dbReference>
<dbReference type="GO" id="GO:0005886">
    <property type="term" value="C:plasma membrane"/>
    <property type="evidence" value="ECO:0007669"/>
    <property type="project" value="UniProtKB-SubCell"/>
</dbReference>
<dbReference type="SUPFAM" id="SSF52172">
    <property type="entry name" value="CheY-like"/>
    <property type="match status" value="1"/>
</dbReference>
<dbReference type="SMART" id="SM00304">
    <property type="entry name" value="HAMP"/>
    <property type="match status" value="1"/>
</dbReference>
<evidence type="ECO:0000256" key="2">
    <source>
        <dbReference type="ARBA" id="ARBA00004370"/>
    </source>
</evidence>
<dbReference type="CDD" id="cd00088">
    <property type="entry name" value="HPT"/>
    <property type="match status" value="1"/>
</dbReference>
<dbReference type="GO" id="GO:0000155">
    <property type="term" value="F:phosphorelay sensor kinase activity"/>
    <property type="evidence" value="ECO:0007669"/>
    <property type="project" value="InterPro"/>
</dbReference>
<dbReference type="SMART" id="SM00388">
    <property type="entry name" value="HisKA"/>
    <property type="match status" value="1"/>
</dbReference>
<keyword evidence="15" id="KW-0812">Transmembrane</keyword>
<dbReference type="Pfam" id="PF00072">
    <property type="entry name" value="Response_reg"/>
    <property type="match status" value="1"/>
</dbReference>
<comment type="caution">
    <text evidence="20">The sequence shown here is derived from an EMBL/GenBank/DDBJ whole genome shotgun (WGS) entry which is preliminary data.</text>
</comment>
<evidence type="ECO:0000256" key="1">
    <source>
        <dbReference type="ARBA" id="ARBA00000085"/>
    </source>
</evidence>
<evidence type="ECO:0000256" key="9">
    <source>
        <dbReference type="ARBA" id="ARBA00023012"/>
    </source>
</evidence>
<keyword evidence="7 20" id="KW-0418">Kinase</keyword>
<keyword evidence="9" id="KW-0902">Two-component regulatory system</keyword>
<dbReference type="SUPFAM" id="SSF158472">
    <property type="entry name" value="HAMP domain-like"/>
    <property type="match status" value="1"/>
</dbReference>
<dbReference type="PROSITE" id="PS50110">
    <property type="entry name" value="RESPONSE_REGULATORY"/>
    <property type="match status" value="1"/>
</dbReference>
<dbReference type="SUPFAM" id="SSF47384">
    <property type="entry name" value="Homodimeric domain of signal transducing histidine kinase"/>
    <property type="match status" value="1"/>
</dbReference>
<comment type="subcellular location">
    <subcellularLocation>
        <location evidence="2">Membrane</location>
    </subcellularLocation>
</comment>
<evidence type="ECO:0000259" key="18">
    <source>
        <dbReference type="PROSITE" id="PS50885"/>
    </source>
</evidence>
<dbReference type="Pfam" id="PF02518">
    <property type="entry name" value="HATPase_c"/>
    <property type="match status" value="1"/>
</dbReference>
<dbReference type="InterPro" id="IPR005467">
    <property type="entry name" value="His_kinase_dom"/>
</dbReference>
<dbReference type="Pfam" id="PF01627">
    <property type="entry name" value="Hpt"/>
    <property type="match status" value="1"/>
</dbReference>
<dbReference type="Pfam" id="PF17152">
    <property type="entry name" value="CHASE8"/>
    <property type="match status" value="1"/>
</dbReference>
<dbReference type="RefSeq" id="WP_123140882.1">
    <property type="nucleotide sequence ID" value="NZ_SMDC01000002.1"/>
</dbReference>
<gene>
    <name evidence="20" type="ORF">EDC29_102379</name>
</gene>
<keyword evidence="14" id="KW-0175">Coiled coil</keyword>
<evidence type="ECO:0000256" key="10">
    <source>
        <dbReference type="ARBA" id="ARBA00023136"/>
    </source>
</evidence>
<dbReference type="SMART" id="SM00387">
    <property type="entry name" value="HATPase_c"/>
    <property type="match status" value="1"/>
</dbReference>
<evidence type="ECO:0000259" key="17">
    <source>
        <dbReference type="PROSITE" id="PS50110"/>
    </source>
</evidence>
<keyword evidence="5" id="KW-0808">Transferase</keyword>
<evidence type="ECO:0000256" key="7">
    <source>
        <dbReference type="ARBA" id="ARBA00022777"/>
    </source>
</evidence>
<dbReference type="AlphaFoldDB" id="A0A4R4AHK7"/>
<evidence type="ECO:0000256" key="11">
    <source>
        <dbReference type="ARBA" id="ARBA00023306"/>
    </source>
</evidence>
<dbReference type="PROSITE" id="PS50885">
    <property type="entry name" value="HAMP"/>
    <property type="match status" value="1"/>
</dbReference>
<dbReference type="CDD" id="cd16922">
    <property type="entry name" value="HATPase_EvgS-ArcB-TorS-like"/>
    <property type="match status" value="1"/>
</dbReference>
<evidence type="ECO:0000259" key="19">
    <source>
        <dbReference type="PROSITE" id="PS50894"/>
    </source>
</evidence>
<evidence type="ECO:0000256" key="15">
    <source>
        <dbReference type="SAM" id="Phobius"/>
    </source>
</evidence>
<feature type="domain" description="Histidine kinase" evidence="16">
    <location>
        <begin position="286"/>
        <end position="507"/>
    </location>
</feature>
<keyword evidence="10 15" id="KW-0472">Membrane</keyword>
<dbReference type="InterPro" id="IPR003660">
    <property type="entry name" value="HAMP_dom"/>
</dbReference>
<dbReference type="InterPro" id="IPR008207">
    <property type="entry name" value="Sig_transdc_His_kin_Hpt_dom"/>
</dbReference>
<organism evidence="20 21">
    <name type="scientific">Marichromatium gracile</name>
    <name type="common">Chromatium gracile</name>
    <dbReference type="NCBI Taxonomy" id="1048"/>
    <lineage>
        <taxon>Bacteria</taxon>
        <taxon>Pseudomonadati</taxon>
        <taxon>Pseudomonadota</taxon>
        <taxon>Gammaproteobacteria</taxon>
        <taxon>Chromatiales</taxon>
        <taxon>Chromatiaceae</taxon>
        <taxon>Marichromatium</taxon>
    </lineage>
</organism>
<dbReference type="InterPro" id="IPR033417">
    <property type="entry name" value="CHASE8"/>
</dbReference>
<dbReference type="CDD" id="cd00082">
    <property type="entry name" value="HisKA"/>
    <property type="match status" value="1"/>
</dbReference>
<dbReference type="InterPro" id="IPR036641">
    <property type="entry name" value="HPT_dom_sf"/>
</dbReference>
<dbReference type="EC" id="2.7.13.3" evidence="3"/>
<dbReference type="SUPFAM" id="SSF55874">
    <property type="entry name" value="ATPase domain of HSP90 chaperone/DNA topoisomerase II/histidine kinase"/>
    <property type="match status" value="1"/>
</dbReference>
<dbReference type="SMART" id="SM00073">
    <property type="entry name" value="HPT"/>
    <property type="match status" value="1"/>
</dbReference>